<protein>
    <submittedName>
        <fullName evidence="1">Uncharacterized protein</fullName>
    </submittedName>
</protein>
<sequence>MKKDIASNPLIAAETAKIHPSGTRNALSVSRQLINSKQYHDKFLKLPFPKAVQESLYQSAMKILI</sequence>
<dbReference type="AlphaFoldDB" id="A0AAC8UX39"/>
<name>A0AAC8UX39_9LACO</name>
<dbReference type="Proteomes" id="UP000036000">
    <property type="component" value="Chromosome"/>
</dbReference>
<dbReference type="EMBL" id="CP012033">
    <property type="protein sequence ID" value="AKP65272.1"/>
    <property type="molecule type" value="Genomic_DNA"/>
</dbReference>
<accession>A0AAC8UX39</accession>
<reference evidence="1 2" key="1">
    <citation type="submission" date="2015-07" db="EMBL/GenBank/DDBJ databases">
        <title>Lactobacillus korensis/26-25/ whole genome sequencing.</title>
        <authorList>
            <person name="Kim M.K."/>
            <person name="Im W.-T."/>
            <person name="Srinivasan S."/>
            <person name="Lee J.-J."/>
        </authorList>
    </citation>
    <scope>NUCLEOTIDE SEQUENCE [LARGE SCALE GENOMIC DNA]</scope>
    <source>
        <strain evidence="1 2">26-25</strain>
    </source>
</reference>
<gene>
    <name evidence="1" type="ORF">ABN16_09845</name>
</gene>
<proteinExistence type="predicted"/>
<organism evidence="1 2">
    <name type="scientific">Levilactobacillus koreensis</name>
    <dbReference type="NCBI Taxonomy" id="637971"/>
    <lineage>
        <taxon>Bacteria</taxon>
        <taxon>Bacillati</taxon>
        <taxon>Bacillota</taxon>
        <taxon>Bacilli</taxon>
        <taxon>Lactobacillales</taxon>
        <taxon>Lactobacillaceae</taxon>
        <taxon>Levilactobacillus</taxon>
    </lineage>
</organism>
<evidence type="ECO:0000313" key="2">
    <source>
        <dbReference type="Proteomes" id="UP000036000"/>
    </source>
</evidence>
<dbReference type="KEGG" id="lko:ABN16_09845"/>
<evidence type="ECO:0000313" key="1">
    <source>
        <dbReference type="EMBL" id="AKP65272.1"/>
    </source>
</evidence>
<dbReference type="RefSeq" id="WP_048735470.1">
    <property type="nucleotide sequence ID" value="NZ_CP012033.1"/>
</dbReference>
<keyword evidence="2" id="KW-1185">Reference proteome</keyword>